<evidence type="ECO:0000313" key="4">
    <source>
        <dbReference type="Proteomes" id="UP000215902"/>
    </source>
</evidence>
<proteinExistence type="predicted"/>
<keyword evidence="2" id="KW-1133">Transmembrane helix</keyword>
<dbReference type="Proteomes" id="UP000215902">
    <property type="component" value="Unassembled WGS sequence"/>
</dbReference>
<feature type="region of interest" description="Disordered" evidence="1">
    <location>
        <begin position="229"/>
        <end position="252"/>
    </location>
</feature>
<feature type="region of interest" description="Disordered" evidence="1">
    <location>
        <begin position="135"/>
        <end position="162"/>
    </location>
</feature>
<dbReference type="EMBL" id="NIVC01002514">
    <property type="protein sequence ID" value="PAA57246.1"/>
    <property type="molecule type" value="Genomic_DNA"/>
</dbReference>
<evidence type="ECO:0000313" key="3">
    <source>
        <dbReference type="EMBL" id="PAA57246.1"/>
    </source>
</evidence>
<sequence length="252" mass="25878">TEAPNSPSVAWTTTQTPPRPQDLAYWPLWVNITAPLLGTLVFALVQALLLYIDDPGLRRAKRHKILSGPGGAGHLEADGTAAGADSGAVDIEKATGAAATPANGQAAAAAAAAAAMTVATMSDAGVQCELIKAPADHGQQPQHPGANRRRTSSAGSASESDTMRLLEGMLLRPRRPLIRRRMSESEHENAIETGVGAAAVGAPSSSSALPGVSATQSLTGPGAKRFAAGLQQRLLAAKRSQQQDRRGSTSEA</sequence>
<protein>
    <submittedName>
        <fullName evidence="3">Uncharacterized protein</fullName>
    </submittedName>
</protein>
<feature type="compositionally biased region" description="Basic and acidic residues" evidence="1">
    <location>
        <begin position="241"/>
        <end position="252"/>
    </location>
</feature>
<evidence type="ECO:0000256" key="1">
    <source>
        <dbReference type="SAM" id="MobiDB-lite"/>
    </source>
</evidence>
<comment type="caution">
    <text evidence="3">The sequence shown here is derived from an EMBL/GenBank/DDBJ whole genome shotgun (WGS) entry which is preliminary data.</text>
</comment>
<keyword evidence="2" id="KW-0812">Transmembrane</keyword>
<keyword evidence="4" id="KW-1185">Reference proteome</keyword>
<keyword evidence="2" id="KW-0472">Membrane</keyword>
<accession>A0A267E761</accession>
<feature type="transmembrane region" description="Helical" evidence="2">
    <location>
        <begin position="28"/>
        <end position="52"/>
    </location>
</feature>
<gene>
    <name evidence="3" type="ORF">BOX15_Mlig005328g3</name>
</gene>
<dbReference type="AlphaFoldDB" id="A0A267E761"/>
<name>A0A267E761_9PLAT</name>
<evidence type="ECO:0000256" key="2">
    <source>
        <dbReference type="SAM" id="Phobius"/>
    </source>
</evidence>
<organism evidence="3 4">
    <name type="scientific">Macrostomum lignano</name>
    <dbReference type="NCBI Taxonomy" id="282301"/>
    <lineage>
        <taxon>Eukaryota</taxon>
        <taxon>Metazoa</taxon>
        <taxon>Spiralia</taxon>
        <taxon>Lophotrochozoa</taxon>
        <taxon>Platyhelminthes</taxon>
        <taxon>Rhabditophora</taxon>
        <taxon>Macrostomorpha</taxon>
        <taxon>Macrostomida</taxon>
        <taxon>Macrostomidae</taxon>
        <taxon>Macrostomum</taxon>
    </lineage>
</organism>
<reference evidence="3 4" key="1">
    <citation type="submission" date="2017-06" db="EMBL/GenBank/DDBJ databases">
        <title>A platform for efficient transgenesis in Macrostomum lignano, a flatworm model organism for stem cell research.</title>
        <authorList>
            <person name="Berezikov E."/>
        </authorList>
    </citation>
    <scope>NUCLEOTIDE SEQUENCE [LARGE SCALE GENOMIC DNA]</scope>
    <source>
        <strain evidence="3">DV1</strain>
        <tissue evidence="3">Whole organism</tissue>
    </source>
</reference>
<feature type="non-terminal residue" evidence="3">
    <location>
        <position position="1"/>
    </location>
</feature>